<protein>
    <submittedName>
        <fullName evidence="1">Uncharacterized protein</fullName>
    </submittedName>
</protein>
<proteinExistence type="predicted"/>
<comment type="caution">
    <text evidence="1">The sequence shown here is derived from an EMBL/GenBank/DDBJ whole genome shotgun (WGS) entry which is preliminary data.</text>
</comment>
<evidence type="ECO:0000313" key="2">
    <source>
        <dbReference type="Proteomes" id="UP000799764"/>
    </source>
</evidence>
<evidence type="ECO:0000313" key="1">
    <source>
        <dbReference type="EMBL" id="KAF2441001.1"/>
    </source>
</evidence>
<dbReference type="AlphaFoldDB" id="A0A9P4PBI1"/>
<gene>
    <name evidence="1" type="ORF">P171DRAFT_523989</name>
</gene>
<accession>A0A9P4PBI1</accession>
<dbReference type="Proteomes" id="UP000799764">
    <property type="component" value="Unassembled WGS sequence"/>
</dbReference>
<sequence>MGFDLPRTGALHSACMLLSPGRNDARLIPECLAICPSNLLLLPTIGTSTCLTTKDFHQSACYGPSFHATGVTEPRQVCMFVLSLLATWPRADSLACELDDDARKSLLDSYQPLYLREFLSSNIFHSFVCMEYGEALLTIYSLTITLIETTRAKLTTLHLESPYLHSMQPRSESLGTACTVPESSMSEHWCVIAPFRSFFLRDPHKPAMMSSGIKFFNTWFAWSGLD</sequence>
<dbReference type="EMBL" id="MU001506">
    <property type="protein sequence ID" value="KAF2441001.1"/>
    <property type="molecule type" value="Genomic_DNA"/>
</dbReference>
<reference evidence="1" key="1">
    <citation type="journal article" date="2020" name="Stud. Mycol.">
        <title>101 Dothideomycetes genomes: a test case for predicting lifestyles and emergence of pathogens.</title>
        <authorList>
            <person name="Haridas S."/>
            <person name="Albert R."/>
            <person name="Binder M."/>
            <person name="Bloem J."/>
            <person name="Labutti K."/>
            <person name="Salamov A."/>
            <person name="Andreopoulos B."/>
            <person name="Baker S."/>
            <person name="Barry K."/>
            <person name="Bills G."/>
            <person name="Bluhm B."/>
            <person name="Cannon C."/>
            <person name="Castanera R."/>
            <person name="Culley D."/>
            <person name="Daum C."/>
            <person name="Ezra D."/>
            <person name="Gonzalez J."/>
            <person name="Henrissat B."/>
            <person name="Kuo A."/>
            <person name="Liang C."/>
            <person name="Lipzen A."/>
            <person name="Lutzoni F."/>
            <person name="Magnuson J."/>
            <person name="Mondo S."/>
            <person name="Nolan M."/>
            <person name="Ohm R."/>
            <person name="Pangilinan J."/>
            <person name="Park H.-J."/>
            <person name="Ramirez L."/>
            <person name="Alfaro M."/>
            <person name="Sun H."/>
            <person name="Tritt A."/>
            <person name="Yoshinaga Y."/>
            <person name="Zwiers L.-H."/>
            <person name="Turgeon B."/>
            <person name="Goodwin S."/>
            <person name="Spatafora J."/>
            <person name="Crous P."/>
            <person name="Grigoriev I."/>
        </authorList>
    </citation>
    <scope>NUCLEOTIDE SEQUENCE</scope>
    <source>
        <strain evidence="1">CBS 690.94</strain>
    </source>
</reference>
<organism evidence="1 2">
    <name type="scientific">Karstenula rhodostoma CBS 690.94</name>
    <dbReference type="NCBI Taxonomy" id="1392251"/>
    <lineage>
        <taxon>Eukaryota</taxon>
        <taxon>Fungi</taxon>
        <taxon>Dikarya</taxon>
        <taxon>Ascomycota</taxon>
        <taxon>Pezizomycotina</taxon>
        <taxon>Dothideomycetes</taxon>
        <taxon>Pleosporomycetidae</taxon>
        <taxon>Pleosporales</taxon>
        <taxon>Massarineae</taxon>
        <taxon>Didymosphaeriaceae</taxon>
        <taxon>Karstenula</taxon>
    </lineage>
</organism>
<keyword evidence="2" id="KW-1185">Reference proteome</keyword>
<name>A0A9P4PBI1_9PLEO</name>